<accession>A0A2M8KP24</accession>
<proteinExistence type="predicted"/>
<dbReference type="EMBL" id="PFEC01000059">
    <property type="protein sequence ID" value="PJE61677.1"/>
    <property type="molecule type" value="Genomic_DNA"/>
</dbReference>
<evidence type="ECO:0000259" key="1">
    <source>
        <dbReference type="Pfam" id="PF13173"/>
    </source>
</evidence>
<evidence type="ECO:0008006" key="5">
    <source>
        <dbReference type="Google" id="ProtNLM"/>
    </source>
</evidence>
<evidence type="ECO:0000313" key="3">
    <source>
        <dbReference type="EMBL" id="PJE61677.1"/>
    </source>
</evidence>
<dbReference type="InterPro" id="IPR027417">
    <property type="entry name" value="P-loop_NTPase"/>
</dbReference>
<dbReference type="PANTHER" id="PTHR43566:SF1">
    <property type="entry name" value="AAA+ ATPASE DOMAIN-CONTAINING PROTEIN"/>
    <property type="match status" value="1"/>
</dbReference>
<dbReference type="SUPFAM" id="SSF52540">
    <property type="entry name" value="P-loop containing nucleoside triphosphate hydrolases"/>
    <property type="match status" value="1"/>
</dbReference>
<dbReference type="Proteomes" id="UP000230222">
    <property type="component" value="Unassembled WGS sequence"/>
</dbReference>
<dbReference type="Pfam" id="PF13173">
    <property type="entry name" value="AAA_14"/>
    <property type="match status" value="1"/>
</dbReference>
<organism evidence="3 4">
    <name type="scientific">Candidatus Roizmanbacteria bacterium CG10_big_fil_rev_8_21_14_0_10_39_12</name>
    <dbReference type="NCBI Taxonomy" id="1974852"/>
    <lineage>
        <taxon>Bacteria</taxon>
        <taxon>Candidatus Roizmaniibacteriota</taxon>
    </lineage>
</organism>
<comment type="caution">
    <text evidence="3">The sequence shown here is derived from an EMBL/GenBank/DDBJ whole genome shotgun (WGS) entry which is preliminary data.</text>
</comment>
<feature type="domain" description="DUF4143" evidence="2">
    <location>
        <begin position="216"/>
        <end position="354"/>
    </location>
</feature>
<name>A0A2M8KP24_9BACT</name>
<reference evidence="4" key="1">
    <citation type="submission" date="2017-09" db="EMBL/GenBank/DDBJ databases">
        <title>Depth-based differentiation of microbial function through sediment-hosted aquifers and enrichment of novel symbionts in the deep terrestrial subsurface.</title>
        <authorList>
            <person name="Probst A.J."/>
            <person name="Ladd B."/>
            <person name="Jarett J.K."/>
            <person name="Geller-Mcgrath D.E."/>
            <person name="Sieber C.M.K."/>
            <person name="Emerson J.B."/>
            <person name="Anantharaman K."/>
            <person name="Thomas B.C."/>
            <person name="Malmstrom R."/>
            <person name="Stieglmeier M."/>
            <person name="Klingl A."/>
            <person name="Woyke T."/>
            <person name="Ryan C.M."/>
            <person name="Banfield J.F."/>
        </authorList>
    </citation>
    <scope>NUCLEOTIDE SEQUENCE [LARGE SCALE GENOMIC DNA]</scope>
</reference>
<dbReference type="InterPro" id="IPR041682">
    <property type="entry name" value="AAA_14"/>
</dbReference>
<evidence type="ECO:0000313" key="4">
    <source>
        <dbReference type="Proteomes" id="UP000230222"/>
    </source>
</evidence>
<evidence type="ECO:0000259" key="2">
    <source>
        <dbReference type="Pfam" id="PF13635"/>
    </source>
</evidence>
<dbReference type="AlphaFoldDB" id="A0A2M8KP24"/>
<dbReference type="Gene3D" id="3.40.50.300">
    <property type="entry name" value="P-loop containing nucleotide triphosphate hydrolases"/>
    <property type="match status" value="1"/>
</dbReference>
<dbReference type="InterPro" id="IPR025420">
    <property type="entry name" value="DUF4143"/>
</dbReference>
<dbReference type="Pfam" id="PF13635">
    <property type="entry name" value="DUF4143"/>
    <property type="match status" value="1"/>
</dbReference>
<feature type="domain" description="AAA" evidence="1">
    <location>
        <begin position="18"/>
        <end position="148"/>
    </location>
</feature>
<dbReference type="PANTHER" id="PTHR43566">
    <property type="entry name" value="CONSERVED PROTEIN"/>
    <property type="match status" value="1"/>
</dbReference>
<sequence length="394" mass="45623">MFYTRNIYPKLQDELKTREVVVITGMRQVGKTTILQHLFDTIESQNKVFLDAGNPLHRKAFEEQNYDNVIYNLQKFGLISRENAYVFVDEIQNMTEIPKVIKYLYDHYKIKCIVTGSSSYYLKNLFSESLAGRKVVYEMFPLTFSEFLMFQGVHKESKVLISEKEKERNKITPDMYSGYLDEYIEYGGFPGIVVEKDISRKKILLDNIFRAYFEIDVKNLSDFKELSKLRDLILLLVPRVGSKLDITKLASELEVSRETIYSYLSFLEQTYFISMIPKFSKSFDRKSAGSKKLYYCDSGLANHLGRLSEGQLFENIVFQNLRQSNDDICYFSKKSGAEIDFIINSKCAVEVKLSVDTKDVVNTKRIASELGLKESYIVSKKFLDTNGVILAHDL</sequence>
<gene>
    <name evidence="3" type="ORF">COU87_03285</name>
</gene>
<protein>
    <recommendedName>
        <fullName evidence="5">ATPase</fullName>
    </recommendedName>
</protein>